<sequence length="130" mass="14303">MTDSSPSHPAPGVIADAKIRSTGACILLMIVTLGFYSWYWWFKVHSDLQRQRDRGLGGGIALVLAIFISIVLVFLTPSEVGDACKDRGIQQRVSAVTGLWVLLPLVGMIVWFVKVNGAVNRYWESLGVRA</sequence>
<proteinExistence type="predicted"/>
<feature type="transmembrane region" description="Helical" evidence="1">
    <location>
        <begin position="95"/>
        <end position="113"/>
    </location>
</feature>
<organism evidence="3 4">
    <name type="scientific">Rudaeicoccus suwonensis</name>
    <dbReference type="NCBI Taxonomy" id="657409"/>
    <lineage>
        <taxon>Bacteria</taxon>
        <taxon>Bacillati</taxon>
        <taxon>Actinomycetota</taxon>
        <taxon>Actinomycetes</taxon>
        <taxon>Micrococcales</taxon>
        <taxon>Dermacoccaceae</taxon>
        <taxon>Rudaeicoccus</taxon>
    </lineage>
</organism>
<dbReference type="Proteomes" id="UP000318297">
    <property type="component" value="Unassembled WGS sequence"/>
</dbReference>
<keyword evidence="1" id="KW-0812">Transmembrane</keyword>
<protein>
    <submittedName>
        <fullName evidence="3">Uncharacterized protein DUF4234</fullName>
    </submittedName>
</protein>
<feature type="domain" description="DUF4234" evidence="2">
    <location>
        <begin position="20"/>
        <end position="120"/>
    </location>
</feature>
<dbReference type="EMBL" id="VIVQ01000001">
    <property type="protein sequence ID" value="TWE13208.1"/>
    <property type="molecule type" value="Genomic_DNA"/>
</dbReference>
<feature type="transmembrane region" description="Helical" evidence="1">
    <location>
        <begin position="20"/>
        <end position="42"/>
    </location>
</feature>
<dbReference type="Pfam" id="PF14018">
    <property type="entry name" value="DUF4234"/>
    <property type="match status" value="1"/>
</dbReference>
<gene>
    <name evidence="3" type="ORF">BKA23_2037</name>
</gene>
<evidence type="ECO:0000259" key="2">
    <source>
        <dbReference type="Pfam" id="PF14018"/>
    </source>
</evidence>
<comment type="caution">
    <text evidence="3">The sequence shown here is derived from an EMBL/GenBank/DDBJ whole genome shotgun (WGS) entry which is preliminary data.</text>
</comment>
<keyword evidence="1" id="KW-1133">Transmembrane helix</keyword>
<feature type="transmembrane region" description="Helical" evidence="1">
    <location>
        <begin position="54"/>
        <end position="75"/>
    </location>
</feature>
<dbReference type="InterPro" id="IPR025328">
    <property type="entry name" value="DUF4234"/>
</dbReference>
<evidence type="ECO:0000313" key="4">
    <source>
        <dbReference type="Proteomes" id="UP000318297"/>
    </source>
</evidence>
<dbReference type="AlphaFoldDB" id="A0A561EC66"/>
<keyword evidence="4" id="KW-1185">Reference proteome</keyword>
<dbReference type="RefSeq" id="WP_211841642.1">
    <property type="nucleotide sequence ID" value="NZ_VIVQ01000001.1"/>
</dbReference>
<evidence type="ECO:0000313" key="3">
    <source>
        <dbReference type="EMBL" id="TWE13208.1"/>
    </source>
</evidence>
<evidence type="ECO:0000256" key="1">
    <source>
        <dbReference type="SAM" id="Phobius"/>
    </source>
</evidence>
<accession>A0A561EC66</accession>
<name>A0A561EC66_9MICO</name>
<reference evidence="3 4" key="1">
    <citation type="submission" date="2019-06" db="EMBL/GenBank/DDBJ databases">
        <title>Sequencing the genomes of 1000 actinobacteria strains.</title>
        <authorList>
            <person name="Klenk H.-P."/>
        </authorList>
    </citation>
    <scope>NUCLEOTIDE SEQUENCE [LARGE SCALE GENOMIC DNA]</scope>
    <source>
        <strain evidence="3 4">DSM 19560</strain>
    </source>
</reference>
<keyword evidence="1" id="KW-0472">Membrane</keyword>